<evidence type="ECO:0000256" key="9">
    <source>
        <dbReference type="ARBA" id="ARBA00048988"/>
    </source>
</evidence>
<dbReference type="InterPro" id="IPR000212">
    <property type="entry name" value="DNA_helicase_UvrD/REP"/>
</dbReference>
<evidence type="ECO:0000256" key="3">
    <source>
        <dbReference type="ARBA" id="ARBA00022801"/>
    </source>
</evidence>
<dbReference type="InterPro" id="IPR027417">
    <property type="entry name" value="P-loop_NTPase"/>
</dbReference>
<reference evidence="12 13" key="1">
    <citation type="journal article" date="2019" name="Int. J. Syst. Evol. Microbiol.">
        <title>The Global Catalogue of Microorganisms (GCM) 10K type strain sequencing project: providing services to taxonomists for standard genome sequencing and annotation.</title>
        <authorList>
            <consortium name="The Broad Institute Genomics Platform"/>
            <consortium name="The Broad Institute Genome Sequencing Center for Infectious Disease"/>
            <person name="Wu L."/>
            <person name="Ma J."/>
        </authorList>
    </citation>
    <scope>NUCLEOTIDE SEQUENCE [LARGE SCALE GENOMIC DNA]</scope>
    <source>
        <strain evidence="12 13">JCM 10696</strain>
    </source>
</reference>
<feature type="binding site" evidence="10">
    <location>
        <begin position="261"/>
        <end position="268"/>
    </location>
    <ligand>
        <name>ATP</name>
        <dbReference type="ChEBI" id="CHEBI:30616"/>
    </ligand>
</feature>
<dbReference type="PANTHER" id="PTHR11070">
    <property type="entry name" value="UVRD / RECB / PCRA DNA HELICASE FAMILY MEMBER"/>
    <property type="match status" value="1"/>
</dbReference>
<evidence type="ECO:0000256" key="2">
    <source>
        <dbReference type="ARBA" id="ARBA00022741"/>
    </source>
</evidence>
<dbReference type="GO" id="GO:0004386">
    <property type="term" value="F:helicase activity"/>
    <property type="evidence" value="ECO:0007669"/>
    <property type="project" value="UniProtKB-KW"/>
</dbReference>
<keyword evidence="4 10" id="KW-0347">Helicase</keyword>
<feature type="domain" description="UvrD-like helicase ATP-binding" evidence="11">
    <location>
        <begin position="240"/>
        <end position="508"/>
    </location>
</feature>
<dbReference type="InterPro" id="IPR014017">
    <property type="entry name" value="DNA_helicase_UvrD-like_C"/>
</dbReference>
<evidence type="ECO:0000256" key="5">
    <source>
        <dbReference type="ARBA" id="ARBA00022840"/>
    </source>
</evidence>
<evidence type="ECO:0000256" key="6">
    <source>
        <dbReference type="ARBA" id="ARBA00023235"/>
    </source>
</evidence>
<dbReference type="Gene3D" id="3.40.50.300">
    <property type="entry name" value="P-loop containing nucleotide triphosphate hydrolases"/>
    <property type="match status" value="2"/>
</dbReference>
<evidence type="ECO:0000256" key="8">
    <source>
        <dbReference type="ARBA" id="ARBA00034808"/>
    </source>
</evidence>
<dbReference type="EC" id="5.6.2.4" evidence="8"/>
<keyword evidence="3 10" id="KW-0378">Hydrolase</keyword>
<dbReference type="InterPro" id="IPR013986">
    <property type="entry name" value="DExx_box_DNA_helicase_dom_sf"/>
</dbReference>
<evidence type="ECO:0000313" key="13">
    <source>
        <dbReference type="Proteomes" id="UP001500665"/>
    </source>
</evidence>
<dbReference type="PROSITE" id="PS51198">
    <property type="entry name" value="UVRD_HELICASE_ATP_BIND"/>
    <property type="match status" value="1"/>
</dbReference>
<evidence type="ECO:0000256" key="7">
    <source>
        <dbReference type="ARBA" id="ARBA00034617"/>
    </source>
</evidence>
<evidence type="ECO:0000256" key="4">
    <source>
        <dbReference type="ARBA" id="ARBA00022806"/>
    </source>
</evidence>
<dbReference type="Pfam" id="PF13361">
    <property type="entry name" value="UvrD_C"/>
    <property type="match status" value="1"/>
</dbReference>
<dbReference type="RefSeq" id="WP_344241970.1">
    <property type="nucleotide sequence ID" value="NZ_BAAAHH010000013.1"/>
</dbReference>
<comment type="catalytic activity">
    <reaction evidence="7">
        <text>Couples ATP hydrolysis with the unwinding of duplex DNA by translocating in the 3'-5' direction.</text>
        <dbReference type="EC" id="5.6.2.4"/>
    </reaction>
</comment>
<proteinExistence type="inferred from homology"/>
<dbReference type="Pfam" id="PF00580">
    <property type="entry name" value="UvrD-helicase"/>
    <property type="match status" value="1"/>
</dbReference>
<accession>A0ABN1R8W6</accession>
<dbReference type="EMBL" id="BAAAHH010000013">
    <property type="protein sequence ID" value="GAA0953589.1"/>
    <property type="molecule type" value="Genomic_DNA"/>
</dbReference>
<keyword evidence="5 10" id="KW-0067">ATP-binding</keyword>
<gene>
    <name evidence="12" type="ORF">GCM10009550_35770</name>
</gene>
<dbReference type="SUPFAM" id="SSF52540">
    <property type="entry name" value="P-loop containing nucleoside triphosphate hydrolases"/>
    <property type="match status" value="1"/>
</dbReference>
<dbReference type="InterPro" id="IPR014016">
    <property type="entry name" value="UvrD-like_ATP-bd"/>
</dbReference>
<comment type="catalytic activity">
    <reaction evidence="9">
        <text>ATP + H2O = ADP + phosphate + H(+)</text>
        <dbReference type="Rhea" id="RHEA:13065"/>
        <dbReference type="ChEBI" id="CHEBI:15377"/>
        <dbReference type="ChEBI" id="CHEBI:15378"/>
        <dbReference type="ChEBI" id="CHEBI:30616"/>
        <dbReference type="ChEBI" id="CHEBI:43474"/>
        <dbReference type="ChEBI" id="CHEBI:456216"/>
        <dbReference type="EC" id="5.6.2.4"/>
    </reaction>
</comment>
<comment type="caution">
    <text evidence="12">The sequence shown here is derived from an EMBL/GenBank/DDBJ whole genome shotgun (WGS) entry which is preliminary data.</text>
</comment>
<sequence>MATLGIHKDFLRDLVKLERPVQKKVVEALDKFEKATHAGAHLEKLDDVLDERLKSIRIDQSYRGIVLAPQNGDHFLLLKVMHHDPAYAWARRRRVSINTANGELEIRDVAMIEEATSTGLATAALAEADLLFSHVSDADLTRLGVDDQIRRFARLVTTPEQLETLVGYLPQSQYDVLIGLAAGYSVDEVWDQVVESPIEEIDPDDLVAAAERMPTKVALVRGSDELMALLDKPFAYWRVYLHPTQYEVAHVPYGGPAQVIGGPGTGKTVVALHRARNLARNGGRVLLTTFTSTLADSLKENLLLLEPDPEVIARIDVRTVDAVAHRVVFDHAGRFPILKDTEERDAWRRIVRRRKVDFNETFIAEEWRQVILAQGLTALDDYLKARRTGRGRRLGPLQRTQIWRTVEEFTAELAARRHHTYETVCVKATRLMAVTPNKPYDHVIVDEAQDLHPVRWRLLRALVAHGANDLFIAADTHQRIYDNRVSLKSVDVHVAGRTTRLTINYRTTAEILSWSHRILSDVEITDLDDTATTLTGFRSEMHGEVPETIDASTRQEELALLASKVGSWLASGVRPSEIGVAARSGPLAQEAVTTLAKAGIPAHHVGRKHTSPSDHVQAMTMHRMKGLEFRCVAIIGASDHLLPDSASLRPAEYDDLAHQHDLQRERCLLFVACTRAREALYLSWHGTPTSFLPPSL</sequence>
<name>A0ABN1R8W6_9ACTN</name>
<comment type="similarity">
    <text evidence="1">Belongs to the helicase family. UvrD subfamily.</text>
</comment>
<keyword evidence="6" id="KW-0413">Isomerase</keyword>
<evidence type="ECO:0000256" key="1">
    <source>
        <dbReference type="ARBA" id="ARBA00009922"/>
    </source>
</evidence>
<evidence type="ECO:0000259" key="11">
    <source>
        <dbReference type="PROSITE" id="PS51198"/>
    </source>
</evidence>
<dbReference type="PANTHER" id="PTHR11070:SF45">
    <property type="entry name" value="DNA 3'-5' HELICASE"/>
    <property type="match status" value="1"/>
</dbReference>
<dbReference type="Proteomes" id="UP001500665">
    <property type="component" value="Unassembled WGS sequence"/>
</dbReference>
<dbReference type="Gene3D" id="1.10.10.160">
    <property type="match status" value="1"/>
</dbReference>
<protein>
    <recommendedName>
        <fullName evidence="8">DNA 3'-5' helicase</fullName>
        <ecNumber evidence="8">5.6.2.4</ecNumber>
    </recommendedName>
</protein>
<keyword evidence="2 10" id="KW-0547">Nucleotide-binding</keyword>
<keyword evidence="13" id="KW-1185">Reference proteome</keyword>
<organism evidence="12 13">
    <name type="scientific">Actinocorallia libanotica</name>
    <dbReference type="NCBI Taxonomy" id="46162"/>
    <lineage>
        <taxon>Bacteria</taxon>
        <taxon>Bacillati</taxon>
        <taxon>Actinomycetota</taxon>
        <taxon>Actinomycetes</taxon>
        <taxon>Streptosporangiales</taxon>
        <taxon>Thermomonosporaceae</taxon>
        <taxon>Actinocorallia</taxon>
    </lineage>
</organism>
<evidence type="ECO:0000256" key="10">
    <source>
        <dbReference type="PROSITE-ProRule" id="PRU00560"/>
    </source>
</evidence>
<evidence type="ECO:0000313" key="12">
    <source>
        <dbReference type="EMBL" id="GAA0953589.1"/>
    </source>
</evidence>